<proteinExistence type="inferred from homology"/>
<name>A0A6A6T7N5_9PLEO</name>
<organism evidence="9 10">
    <name type="scientific">Lophiostoma macrostomum CBS 122681</name>
    <dbReference type="NCBI Taxonomy" id="1314788"/>
    <lineage>
        <taxon>Eukaryota</taxon>
        <taxon>Fungi</taxon>
        <taxon>Dikarya</taxon>
        <taxon>Ascomycota</taxon>
        <taxon>Pezizomycotina</taxon>
        <taxon>Dothideomycetes</taxon>
        <taxon>Pleosporomycetidae</taxon>
        <taxon>Pleosporales</taxon>
        <taxon>Lophiostomataceae</taxon>
        <taxon>Lophiostoma</taxon>
    </lineage>
</organism>
<dbReference type="UniPathway" id="UPA00559"/>
<dbReference type="SFLD" id="SFLDS00032">
    <property type="entry name" value="Radical_SAM_3-amino-3-carboxyp"/>
    <property type="match status" value="1"/>
</dbReference>
<dbReference type="GO" id="GO:0090560">
    <property type="term" value="F:2-(3-amino-3-carboxypropyl)histidine synthase activity"/>
    <property type="evidence" value="ECO:0007669"/>
    <property type="project" value="InterPro"/>
</dbReference>
<evidence type="ECO:0000313" key="10">
    <source>
        <dbReference type="Proteomes" id="UP000799324"/>
    </source>
</evidence>
<accession>A0A6A6T7N5</accession>
<dbReference type="GO" id="GO:0005737">
    <property type="term" value="C:cytoplasm"/>
    <property type="evidence" value="ECO:0007669"/>
    <property type="project" value="UniProtKB-SubCell"/>
</dbReference>
<comment type="subcellular location">
    <subcellularLocation>
        <location evidence="7">Cytoplasm</location>
    </subcellularLocation>
</comment>
<protein>
    <recommendedName>
        <fullName evidence="7">2-(3-amino-3-carboxypropyl)histidine synthase subunit 2</fullName>
    </recommendedName>
</protein>
<dbReference type="GO" id="GO:0017183">
    <property type="term" value="P:protein histidyl modification to diphthamide"/>
    <property type="evidence" value="ECO:0007669"/>
    <property type="project" value="UniProtKB-UniPathway"/>
</dbReference>
<dbReference type="Gene3D" id="3.40.50.11860">
    <property type="entry name" value="Diphthamide synthesis DPH1/DPH2 domain 3"/>
    <property type="match status" value="1"/>
</dbReference>
<dbReference type="Gene3D" id="3.40.50.11840">
    <property type="entry name" value="Diphthamide synthesis DPH1/DPH2 domain 1"/>
    <property type="match status" value="2"/>
</dbReference>
<dbReference type="GO" id="GO:0051536">
    <property type="term" value="F:iron-sulfur cluster binding"/>
    <property type="evidence" value="ECO:0007669"/>
    <property type="project" value="UniProtKB-KW"/>
</dbReference>
<gene>
    <name evidence="9" type="ORF">K491DRAFT_704756</name>
</gene>
<feature type="compositionally biased region" description="Basic and acidic residues" evidence="8">
    <location>
        <begin position="562"/>
        <end position="571"/>
    </location>
</feature>
<keyword evidence="6 7" id="KW-0411">Iron-sulfur</keyword>
<evidence type="ECO:0000256" key="8">
    <source>
        <dbReference type="SAM" id="MobiDB-lite"/>
    </source>
</evidence>
<dbReference type="SFLD" id="SFLDG01121">
    <property type="entry name" value="Diphthamide_biosynthesis"/>
    <property type="match status" value="1"/>
</dbReference>
<evidence type="ECO:0000256" key="6">
    <source>
        <dbReference type="ARBA" id="ARBA00023014"/>
    </source>
</evidence>
<comment type="function">
    <text evidence="7">Required for the first step of diphthamide biosynthesis, a post-translational modification of histidine which occurs in elongation factor 2. DPH1 and DPH2 transfer a 3-amino-3-carboxypropyl (ACP) group from S-adenosyl-L-methionine (SAM) to a histidine residue, the reaction is assisted by a reduction system comprising DPH3 and a NADH-dependent reductase. Facilitates the reduction of the catalytic iron-sulfur cluster found in the DPH1 subunit.</text>
</comment>
<evidence type="ECO:0000256" key="5">
    <source>
        <dbReference type="ARBA" id="ARBA00023004"/>
    </source>
</evidence>
<dbReference type="InterPro" id="IPR042263">
    <property type="entry name" value="DPH1/DPH2_1"/>
</dbReference>
<evidence type="ECO:0000256" key="4">
    <source>
        <dbReference type="ARBA" id="ARBA00022723"/>
    </source>
</evidence>
<dbReference type="PANTHER" id="PTHR10762">
    <property type="entry name" value="DIPHTHAMIDE BIOSYNTHESIS PROTEIN"/>
    <property type="match status" value="1"/>
</dbReference>
<sequence>MTTTALETAPVLSTPDTHIFGDPTPVAEPSSLQRLPDEQIALTYEIERTVREIREGRWKRIALQFPDQMLVDAPRVYEALTQGLGKARRNVPNGTRAPQREENGTTDGELASGIEQLSVEIEKEPEERLFILADTSYGACCVDEVAAEHVDADVVVHYGRSCLSPPSRLPVIYVFTERPLDLNQVVSTFKRTYPDRSQKVILMADIPYSHHIPDLHARLESEGYDYTYATSIIHKPSSLLPNRTIPPDATDPDALREYQLFHISSPPTSLLLTLSSRVGAIHIYPTDTPSPTAIPTSSAMTLRRRYALLTSLSTVSVFGILINTLSVKNYMHMLSHVQSLISAAGKKAYTFVVGKVNAAKVANFSEVGGWVVIGCWESSLIESSEFWKPIITPFELRLALQGDEERVWTGEWTGDFMAVLGEKEQQEGQGDEQVTAATNGRPTQIDSAEQEDQPGDYDSEEESAPPEFDLRTGRYVSHSRPMRSSTSTSTAHAHAAQNGIAGASTAPSSNALTKRANGDLAQVGGVVSPGAEFLRSQRTWQGLGSDYTETQDGEGDGNGDGHAARMEEGRRGIASRYVVGEDERQH</sequence>
<evidence type="ECO:0000313" key="9">
    <source>
        <dbReference type="EMBL" id="KAF2655241.1"/>
    </source>
</evidence>
<dbReference type="InterPro" id="IPR016435">
    <property type="entry name" value="DPH1/DPH2"/>
</dbReference>
<dbReference type="PANTHER" id="PTHR10762:SF2">
    <property type="entry name" value="2-(3-AMINO-3-CARBOXYPROPYL)HISTIDINE SYNTHASE SUBUNIT 2"/>
    <property type="match status" value="1"/>
</dbReference>
<feature type="compositionally biased region" description="Acidic residues" evidence="8">
    <location>
        <begin position="448"/>
        <end position="464"/>
    </location>
</feature>
<dbReference type="AlphaFoldDB" id="A0A6A6T7N5"/>
<dbReference type="EMBL" id="MU004352">
    <property type="protein sequence ID" value="KAF2655241.1"/>
    <property type="molecule type" value="Genomic_DNA"/>
</dbReference>
<keyword evidence="4 7" id="KW-0479">Metal-binding</keyword>
<keyword evidence="7" id="KW-0963">Cytoplasm</keyword>
<dbReference type="InterPro" id="IPR010014">
    <property type="entry name" value="DHP2"/>
</dbReference>
<dbReference type="InterPro" id="IPR042265">
    <property type="entry name" value="DPH1/DPH2_3"/>
</dbReference>
<dbReference type="FunFam" id="3.40.50.11860:FF:000001">
    <property type="entry name" value="2-(3-amino-3-carboxypropyl)histidine synthase subunit 2"/>
    <property type="match status" value="1"/>
</dbReference>
<feature type="region of interest" description="Disordered" evidence="8">
    <location>
        <begin position="424"/>
        <end position="496"/>
    </location>
</feature>
<dbReference type="NCBIfam" id="TIGR00322">
    <property type="entry name" value="diphth2_R"/>
    <property type="match status" value="1"/>
</dbReference>
<dbReference type="SFLD" id="SFLDF00408">
    <property type="entry name" value="Diphthamide_biosynthesis_famil"/>
    <property type="match status" value="1"/>
</dbReference>
<reference evidence="9" key="1">
    <citation type="journal article" date="2020" name="Stud. Mycol.">
        <title>101 Dothideomycetes genomes: a test case for predicting lifestyles and emergence of pathogens.</title>
        <authorList>
            <person name="Haridas S."/>
            <person name="Albert R."/>
            <person name="Binder M."/>
            <person name="Bloem J."/>
            <person name="Labutti K."/>
            <person name="Salamov A."/>
            <person name="Andreopoulos B."/>
            <person name="Baker S."/>
            <person name="Barry K."/>
            <person name="Bills G."/>
            <person name="Bluhm B."/>
            <person name="Cannon C."/>
            <person name="Castanera R."/>
            <person name="Culley D."/>
            <person name="Daum C."/>
            <person name="Ezra D."/>
            <person name="Gonzalez J."/>
            <person name="Henrissat B."/>
            <person name="Kuo A."/>
            <person name="Liang C."/>
            <person name="Lipzen A."/>
            <person name="Lutzoni F."/>
            <person name="Magnuson J."/>
            <person name="Mondo S."/>
            <person name="Nolan M."/>
            <person name="Ohm R."/>
            <person name="Pangilinan J."/>
            <person name="Park H.-J."/>
            <person name="Ramirez L."/>
            <person name="Alfaro M."/>
            <person name="Sun H."/>
            <person name="Tritt A."/>
            <person name="Yoshinaga Y."/>
            <person name="Zwiers L.-H."/>
            <person name="Turgeon B."/>
            <person name="Goodwin S."/>
            <person name="Spatafora J."/>
            <person name="Crous P."/>
            <person name="Grigoriev I."/>
        </authorList>
    </citation>
    <scope>NUCLEOTIDE SEQUENCE</scope>
    <source>
        <strain evidence="9">CBS 122681</strain>
    </source>
</reference>
<evidence type="ECO:0000256" key="7">
    <source>
        <dbReference type="RuleBase" id="RU364133"/>
    </source>
</evidence>
<evidence type="ECO:0000256" key="1">
    <source>
        <dbReference type="ARBA" id="ARBA00001966"/>
    </source>
</evidence>
<feature type="region of interest" description="Disordered" evidence="8">
    <location>
        <begin position="87"/>
        <end position="111"/>
    </location>
</feature>
<feature type="compositionally biased region" description="Polar residues" evidence="8">
    <location>
        <begin position="435"/>
        <end position="447"/>
    </location>
</feature>
<evidence type="ECO:0000256" key="3">
    <source>
        <dbReference type="ARBA" id="ARBA00006179"/>
    </source>
</evidence>
<dbReference type="NCBIfam" id="TIGR00272">
    <property type="entry name" value="DPH2"/>
    <property type="match status" value="1"/>
</dbReference>
<dbReference type="GO" id="GO:0046872">
    <property type="term" value="F:metal ion binding"/>
    <property type="evidence" value="ECO:0007669"/>
    <property type="project" value="UniProtKB-KW"/>
</dbReference>
<keyword evidence="10" id="KW-1185">Reference proteome</keyword>
<dbReference type="Proteomes" id="UP000799324">
    <property type="component" value="Unassembled WGS sequence"/>
</dbReference>
<comment type="similarity">
    <text evidence="3 7">Belongs to the DPH1/DPH2 family. DPH2 subfamily.</text>
</comment>
<feature type="compositionally biased region" description="Low complexity" evidence="8">
    <location>
        <begin position="484"/>
        <end position="496"/>
    </location>
</feature>
<keyword evidence="5 7" id="KW-0408">Iron</keyword>
<dbReference type="OrthoDB" id="449241at2759"/>
<evidence type="ECO:0000256" key="2">
    <source>
        <dbReference type="ARBA" id="ARBA00005156"/>
    </source>
</evidence>
<dbReference type="Pfam" id="PF01866">
    <property type="entry name" value="Diphthamide_syn"/>
    <property type="match status" value="1"/>
</dbReference>
<feature type="region of interest" description="Disordered" evidence="8">
    <location>
        <begin position="542"/>
        <end position="586"/>
    </location>
</feature>
<comment type="cofactor">
    <cofactor evidence="1">
        <name>[4Fe-4S] cluster</name>
        <dbReference type="ChEBI" id="CHEBI:49883"/>
    </cofactor>
</comment>
<comment type="pathway">
    <text evidence="2 7">Protein modification; peptidyl-diphthamide biosynthesis.</text>
</comment>